<dbReference type="STRING" id="285568.AQJ66_36125"/>
<name>A0A101SKA8_9ACTN</name>
<keyword evidence="2" id="KW-1185">Reference proteome</keyword>
<reference evidence="1 2" key="1">
    <citation type="submission" date="2015-10" db="EMBL/GenBank/DDBJ databases">
        <title>Draft genome sequence of Streptomyces bungoensis DSM 41781, type strain for the species Streptomyces bungoensis.</title>
        <authorList>
            <person name="Ruckert C."/>
            <person name="Winkler A."/>
            <person name="Kalinowski J."/>
            <person name="Kampfer P."/>
            <person name="Glaeser S."/>
        </authorList>
    </citation>
    <scope>NUCLEOTIDE SEQUENCE [LARGE SCALE GENOMIC DNA]</scope>
    <source>
        <strain evidence="1 2">DSM 41781</strain>
    </source>
</reference>
<comment type="caution">
    <text evidence="1">The sequence shown here is derived from an EMBL/GenBank/DDBJ whole genome shotgun (WGS) entry which is preliminary data.</text>
</comment>
<protein>
    <submittedName>
        <fullName evidence="1">Uncharacterized protein</fullName>
    </submittedName>
</protein>
<evidence type="ECO:0000313" key="1">
    <source>
        <dbReference type="EMBL" id="KUN75293.1"/>
    </source>
</evidence>
<evidence type="ECO:0000313" key="2">
    <source>
        <dbReference type="Proteomes" id="UP000053024"/>
    </source>
</evidence>
<sequence>MHLVEFAFTKPHDAPELSGDVVLAALWSVCDPDDGMEHIRLHTSRAGARGAAFLLAPDEPSAVRQCRAVCRRALAVTAALSAWQLTCPAEA</sequence>
<proteinExistence type="predicted"/>
<organism evidence="1 2">
    <name type="scientific">Streptomyces bungoensis</name>
    <dbReference type="NCBI Taxonomy" id="285568"/>
    <lineage>
        <taxon>Bacteria</taxon>
        <taxon>Bacillati</taxon>
        <taxon>Actinomycetota</taxon>
        <taxon>Actinomycetes</taxon>
        <taxon>Kitasatosporales</taxon>
        <taxon>Streptomycetaceae</taxon>
        <taxon>Streptomyces</taxon>
    </lineage>
</organism>
<dbReference type="RefSeq" id="WP_061931044.1">
    <property type="nucleotide sequence ID" value="NZ_JBEYBH010000057.1"/>
</dbReference>
<dbReference type="EMBL" id="LMWX01000097">
    <property type="protein sequence ID" value="KUN75293.1"/>
    <property type="molecule type" value="Genomic_DNA"/>
</dbReference>
<dbReference type="AlphaFoldDB" id="A0A101SKA8"/>
<dbReference type="OrthoDB" id="4317046at2"/>
<accession>A0A101SKA8</accession>
<dbReference type="Proteomes" id="UP000053024">
    <property type="component" value="Unassembled WGS sequence"/>
</dbReference>
<gene>
    <name evidence="1" type="ORF">AQJ66_36125</name>
</gene>